<dbReference type="InterPro" id="IPR011234">
    <property type="entry name" value="Fumarylacetoacetase-like_C"/>
</dbReference>
<gene>
    <name evidence="4" type="ORF">ACFQ4E_04475</name>
</gene>
<dbReference type="GO" id="GO:0016787">
    <property type="term" value="F:hydrolase activity"/>
    <property type="evidence" value="ECO:0007669"/>
    <property type="project" value="UniProtKB-KW"/>
</dbReference>
<proteinExistence type="inferred from homology"/>
<dbReference type="Proteomes" id="UP001597135">
    <property type="component" value="Unassembled WGS sequence"/>
</dbReference>
<dbReference type="InterPro" id="IPR036663">
    <property type="entry name" value="Fumarylacetoacetase_C_sf"/>
</dbReference>
<dbReference type="SUPFAM" id="SSF56529">
    <property type="entry name" value="FAH"/>
    <property type="match status" value="1"/>
</dbReference>
<dbReference type="Gene3D" id="3.90.850.10">
    <property type="entry name" value="Fumarylacetoacetase-like, C-terminal domain"/>
    <property type="match status" value="1"/>
</dbReference>
<name>A0ABW3ZF58_9RHOB</name>
<dbReference type="RefSeq" id="WP_386801734.1">
    <property type="nucleotide sequence ID" value="NZ_JBHTMU010000005.1"/>
</dbReference>
<sequence>MKLVRYGPKGAEKPGLIDAAGNLRDLSGEIDDIGGDVLSPDGLDRLRALDPESLPNVDGTPRLGPCVAGVSKIIAIGLNYVDHAAEVGAKLPKEPIVFMKATTSLSGPDDPIEIPRGSVQTDWEVELAVIIGTRAKYVTEATAMDHVAGYATANDVSERDFQLRRSGQWVKGKSHDSFCPLGPWLVTADEVPDPQALKIWSDLNGERQQDSSTEQLHFGVAQIVSHLSEFMTLLPGDVIVTGTPSGVGMGQEPPRFLRPGDVLEMEVEGLGRQRQVCEAAS</sequence>
<evidence type="ECO:0000259" key="3">
    <source>
        <dbReference type="Pfam" id="PF01557"/>
    </source>
</evidence>
<dbReference type="Pfam" id="PF01557">
    <property type="entry name" value="FAA_hydrolase"/>
    <property type="match status" value="1"/>
</dbReference>
<dbReference type="EMBL" id="JBHTMU010000005">
    <property type="protein sequence ID" value="MFD1341668.1"/>
    <property type="molecule type" value="Genomic_DNA"/>
</dbReference>
<evidence type="ECO:0000256" key="2">
    <source>
        <dbReference type="ARBA" id="ARBA00022723"/>
    </source>
</evidence>
<evidence type="ECO:0000313" key="5">
    <source>
        <dbReference type="Proteomes" id="UP001597135"/>
    </source>
</evidence>
<dbReference type="PANTHER" id="PTHR42796:SF4">
    <property type="entry name" value="FUMARYLACETOACETATE HYDROLASE DOMAIN-CONTAINING PROTEIN 2A"/>
    <property type="match status" value="1"/>
</dbReference>
<feature type="domain" description="Fumarylacetoacetase-like C-terminal" evidence="3">
    <location>
        <begin position="72"/>
        <end position="275"/>
    </location>
</feature>
<evidence type="ECO:0000313" key="4">
    <source>
        <dbReference type="EMBL" id="MFD1341668.1"/>
    </source>
</evidence>
<protein>
    <submittedName>
        <fullName evidence="4">Fumarylacetoacetate hydrolase family protein</fullName>
    </submittedName>
</protein>
<organism evidence="4 5">
    <name type="scientific">Litorisediminicola beolgyonensis</name>
    <dbReference type="NCBI Taxonomy" id="1173614"/>
    <lineage>
        <taxon>Bacteria</taxon>
        <taxon>Pseudomonadati</taxon>
        <taxon>Pseudomonadota</taxon>
        <taxon>Alphaproteobacteria</taxon>
        <taxon>Rhodobacterales</taxon>
        <taxon>Paracoccaceae</taxon>
        <taxon>Litorisediminicola</taxon>
    </lineage>
</organism>
<keyword evidence="5" id="KW-1185">Reference proteome</keyword>
<comment type="caution">
    <text evidence="4">The sequence shown here is derived from an EMBL/GenBank/DDBJ whole genome shotgun (WGS) entry which is preliminary data.</text>
</comment>
<reference evidence="5" key="1">
    <citation type="journal article" date="2019" name="Int. J. Syst. Evol. Microbiol.">
        <title>The Global Catalogue of Microorganisms (GCM) 10K type strain sequencing project: providing services to taxonomists for standard genome sequencing and annotation.</title>
        <authorList>
            <consortium name="The Broad Institute Genomics Platform"/>
            <consortium name="The Broad Institute Genome Sequencing Center for Infectious Disease"/>
            <person name="Wu L."/>
            <person name="Ma J."/>
        </authorList>
    </citation>
    <scope>NUCLEOTIDE SEQUENCE [LARGE SCALE GENOMIC DNA]</scope>
    <source>
        <strain evidence="5">CCUG 62953</strain>
    </source>
</reference>
<dbReference type="InterPro" id="IPR051121">
    <property type="entry name" value="FAH"/>
</dbReference>
<keyword evidence="4" id="KW-0378">Hydrolase</keyword>
<dbReference type="PANTHER" id="PTHR42796">
    <property type="entry name" value="FUMARYLACETOACETATE HYDROLASE DOMAIN-CONTAINING PROTEIN 2A-RELATED"/>
    <property type="match status" value="1"/>
</dbReference>
<accession>A0ABW3ZF58</accession>
<comment type="similarity">
    <text evidence="1">Belongs to the FAH family.</text>
</comment>
<keyword evidence="2" id="KW-0479">Metal-binding</keyword>
<evidence type="ECO:0000256" key="1">
    <source>
        <dbReference type="ARBA" id="ARBA00010211"/>
    </source>
</evidence>